<evidence type="ECO:0000256" key="7">
    <source>
        <dbReference type="PROSITE-ProRule" id="PRU00473"/>
    </source>
</evidence>
<keyword evidence="10" id="KW-0966">Cell projection</keyword>
<gene>
    <name evidence="10" type="primary">motB</name>
    <name evidence="10" type="ORF">P5X88_07300</name>
</gene>
<dbReference type="PROSITE" id="PS51123">
    <property type="entry name" value="OMPA_2"/>
    <property type="match status" value="1"/>
</dbReference>
<dbReference type="InterPro" id="IPR036737">
    <property type="entry name" value="OmpA-like_sf"/>
</dbReference>
<evidence type="ECO:0000313" key="10">
    <source>
        <dbReference type="EMBL" id="MDH5160740.1"/>
    </source>
</evidence>
<comment type="subcellular location">
    <subcellularLocation>
        <location evidence="1">Cell membrane</location>
        <topology evidence="1">Single-pass membrane protein</topology>
    </subcellularLocation>
</comment>
<dbReference type="AlphaFoldDB" id="A0AAW6STN4"/>
<dbReference type="GO" id="GO:0005886">
    <property type="term" value="C:plasma membrane"/>
    <property type="evidence" value="ECO:0007669"/>
    <property type="project" value="UniProtKB-SubCell"/>
</dbReference>
<dbReference type="InterPro" id="IPR050330">
    <property type="entry name" value="Bact_OuterMem_StrucFunc"/>
</dbReference>
<evidence type="ECO:0000256" key="5">
    <source>
        <dbReference type="ARBA" id="ARBA00022989"/>
    </source>
</evidence>
<dbReference type="CDD" id="cd07185">
    <property type="entry name" value="OmpA_C-like"/>
    <property type="match status" value="1"/>
</dbReference>
<name>A0AAW6STN4_9BACI</name>
<dbReference type="PANTHER" id="PTHR30329">
    <property type="entry name" value="STATOR ELEMENT OF FLAGELLAR MOTOR COMPLEX"/>
    <property type="match status" value="1"/>
</dbReference>
<dbReference type="Pfam" id="PF00691">
    <property type="entry name" value="OmpA"/>
    <property type="match status" value="1"/>
</dbReference>
<comment type="similarity">
    <text evidence="2">Belongs to the MotB family.</text>
</comment>
<dbReference type="RefSeq" id="WP_280616264.1">
    <property type="nucleotide sequence ID" value="NZ_JAROYP010000003.1"/>
</dbReference>
<dbReference type="NCBIfam" id="NF005831">
    <property type="entry name" value="PRK07734.1"/>
    <property type="match status" value="1"/>
</dbReference>
<dbReference type="Proteomes" id="UP001159179">
    <property type="component" value="Unassembled WGS sequence"/>
</dbReference>
<dbReference type="Pfam" id="PF13677">
    <property type="entry name" value="MotB_plug"/>
    <property type="match status" value="1"/>
</dbReference>
<dbReference type="EMBL" id="JAROYP010000003">
    <property type="protein sequence ID" value="MDH5160740.1"/>
    <property type="molecule type" value="Genomic_DNA"/>
</dbReference>
<evidence type="ECO:0000256" key="2">
    <source>
        <dbReference type="ARBA" id="ARBA00008914"/>
    </source>
</evidence>
<keyword evidence="4" id="KW-0812">Transmembrane</keyword>
<dbReference type="InterPro" id="IPR006665">
    <property type="entry name" value="OmpA-like"/>
</dbReference>
<evidence type="ECO:0000259" key="9">
    <source>
        <dbReference type="PROSITE" id="PS51123"/>
    </source>
</evidence>
<evidence type="ECO:0000256" key="4">
    <source>
        <dbReference type="ARBA" id="ARBA00022692"/>
    </source>
</evidence>
<accession>A0AAW6STN4</accession>
<organism evidence="10 11">
    <name type="scientific">Heyndrickxia oleronia</name>
    <dbReference type="NCBI Taxonomy" id="38875"/>
    <lineage>
        <taxon>Bacteria</taxon>
        <taxon>Bacillati</taxon>
        <taxon>Bacillota</taxon>
        <taxon>Bacilli</taxon>
        <taxon>Bacillales</taxon>
        <taxon>Bacillaceae</taxon>
        <taxon>Heyndrickxia</taxon>
    </lineage>
</organism>
<evidence type="ECO:0000313" key="11">
    <source>
        <dbReference type="Proteomes" id="UP001159179"/>
    </source>
</evidence>
<proteinExistence type="inferred from homology"/>
<dbReference type="SUPFAM" id="SSF103088">
    <property type="entry name" value="OmpA-like"/>
    <property type="match status" value="1"/>
</dbReference>
<protein>
    <submittedName>
        <fullName evidence="10">Flagellar motor protein MotB</fullName>
    </submittedName>
</protein>
<evidence type="ECO:0000256" key="3">
    <source>
        <dbReference type="ARBA" id="ARBA00022475"/>
    </source>
</evidence>
<keyword evidence="6 7" id="KW-0472">Membrane</keyword>
<keyword evidence="10" id="KW-0969">Cilium</keyword>
<dbReference type="InterPro" id="IPR025713">
    <property type="entry name" value="MotB-like_N_dom"/>
</dbReference>
<keyword evidence="3" id="KW-1003">Cell membrane</keyword>
<reference evidence="10" key="1">
    <citation type="submission" date="2023-03" db="EMBL/GenBank/DDBJ databases">
        <title>Bacterial isolates from washroom surfaces on a university campus.</title>
        <authorList>
            <person name="Holman D.B."/>
            <person name="Gzyl K.E."/>
            <person name="Taheri A.E."/>
        </authorList>
    </citation>
    <scope>NUCLEOTIDE SEQUENCE</scope>
    <source>
        <strain evidence="10">RD03</strain>
    </source>
</reference>
<sequence length="274" mass="31093">MSKRRKKGHEDEHVDESWLLPYADLLTLLLALFIVLFASSTVNAQKFQQLSKVFNGIFASGEGVMEYSKPQPADEYYSGKIKADQNKEKENKSESTEEKDKEQELKDHLQKLKLEDHEELVQVQEKVNAYIQTNHLNGKFATSLTTEGLLLTIRDNVLFESGRADIGENNLKTARELSDLLVMDPPRNIIISGHTDNVPIHNSNFSSNFELSVMRALNFMKIILENNQLDPRNFSVKGFGEYKPIASNDTSDGKAKNRRVEVLIQPRVLPSDSN</sequence>
<evidence type="ECO:0000256" key="1">
    <source>
        <dbReference type="ARBA" id="ARBA00004162"/>
    </source>
</evidence>
<feature type="region of interest" description="Disordered" evidence="8">
    <location>
        <begin position="82"/>
        <end position="105"/>
    </location>
</feature>
<evidence type="ECO:0000256" key="6">
    <source>
        <dbReference type="ARBA" id="ARBA00023136"/>
    </source>
</evidence>
<feature type="domain" description="OmpA-like" evidence="9">
    <location>
        <begin position="146"/>
        <end position="268"/>
    </location>
</feature>
<comment type="caution">
    <text evidence="10">The sequence shown here is derived from an EMBL/GenBank/DDBJ whole genome shotgun (WGS) entry which is preliminary data.</text>
</comment>
<dbReference type="PANTHER" id="PTHR30329:SF21">
    <property type="entry name" value="LIPOPROTEIN YIAD-RELATED"/>
    <property type="match status" value="1"/>
</dbReference>
<evidence type="ECO:0000256" key="8">
    <source>
        <dbReference type="SAM" id="MobiDB-lite"/>
    </source>
</evidence>
<keyword evidence="10" id="KW-0282">Flagellum</keyword>
<keyword evidence="5" id="KW-1133">Transmembrane helix</keyword>
<dbReference type="Gene3D" id="3.30.1330.60">
    <property type="entry name" value="OmpA-like domain"/>
    <property type="match status" value="1"/>
</dbReference>